<feature type="transmembrane region" description="Helical" evidence="1">
    <location>
        <begin position="189"/>
        <end position="209"/>
    </location>
</feature>
<evidence type="ECO:0000313" key="2">
    <source>
        <dbReference type="EMBL" id="TGX46598.1"/>
    </source>
</evidence>
<dbReference type="EMBL" id="SRXU01000001">
    <property type="protein sequence ID" value="TGX46598.1"/>
    <property type="molecule type" value="Genomic_DNA"/>
</dbReference>
<feature type="transmembrane region" description="Helical" evidence="1">
    <location>
        <begin position="30"/>
        <end position="47"/>
    </location>
</feature>
<evidence type="ECO:0008006" key="4">
    <source>
        <dbReference type="Google" id="ProtNLM"/>
    </source>
</evidence>
<comment type="caution">
    <text evidence="2">The sequence shown here is derived from an EMBL/GenBank/DDBJ whole genome shotgun (WGS) entry which is preliminary data.</text>
</comment>
<keyword evidence="3" id="KW-1185">Reference proteome</keyword>
<proteinExistence type="predicted"/>
<dbReference type="PANTHER" id="PTHR31061:SF24">
    <property type="entry name" value="LD22376P"/>
    <property type="match status" value="1"/>
</dbReference>
<protein>
    <recommendedName>
        <fullName evidence="4">DUF5009 domain-containing protein</fullName>
    </recommendedName>
</protein>
<feature type="transmembrane region" description="Helical" evidence="1">
    <location>
        <begin position="89"/>
        <end position="109"/>
    </location>
</feature>
<name>A0A4S1WT49_9SPHN</name>
<dbReference type="PANTHER" id="PTHR31061">
    <property type="entry name" value="LD22376P"/>
    <property type="match status" value="1"/>
</dbReference>
<keyword evidence="1" id="KW-0812">Transmembrane</keyword>
<evidence type="ECO:0000256" key="1">
    <source>
        <dbReference type="SAM" id="Phobius"/>
    </source>
</evidence>
<organism evidence="2 3">
    <name type="scientific">Sphingomonas naasensis</name>
    <dbReference type="NCBI Taxonomy" id="1344951"/>
    <lineage>
        <taxon>Bacteria</taxon>
        <taxon>Pseudomonadati</taxon>
        <taxon>Pseudomonadota</taxon>
        <taxon>Alphaproteobacteria</taxon>
        <taxon>Sphingomonadales</taxon>
        <taxon>Sphingomonadaceae</taxon>
        <taxon>Sphingomonas</taxon>
    </lineage>
</organism>
<feature type="transmembrane region" description="Helical" evidence="1">
    <location>
        <begin position="287"/>
        <end position="305"/>
    </location>
</feature>
<evidence type="ECO:0000313" key="3">
    <source>
        <dbReference type="Proteomes" id="UP000309848"/>
    </source>
</evidence>
<keyword evidence="1" id="KW-0472">Membrane</keyword>
<feature type="transmembrane region" description="Helical" evidence="1">
    <location>
        <begin position="59"/>
        <end position="77"/>
    </location>
</feature>
<keyword evidence="1" id="KW-1133">Transmembrane helix</keyword>
<feature type="transmembrane region" description="Helical" evidence="1">
    <location>
        <begin position="216"/>
        <end position="238"/>
    </location>
</feature>
<sequence length="356" mass="38104">MILVNTPGSWAHLWWPLDHAEWHGWTPTDLVFPAFLFAVGVALALSFPRKVDGATWARIARRTLLLIAIGWGLQLLARPELASFRFPGVLQRIGLCYALAAGFAIACAARLPDGRRSLRAGAILAGALGALLVYWALLAFVPVPGHGAGQLSPEGNLASYVDRLVFTTAHIWRGGTDAAGNIVYDPEGLLSTLPALANVLFGMLAAIAWQRAPERATLRIALAGAALIALGLLLHPILPINKKLWTSSFAIFTSGSAALLLALCMAATRRGVPRLLAPFHMLGMNAILGYILSVLIGIAGFRLFIGAESVQAWSFARLNALIPDPYVASFAYALIALALVLAALLPFHRRGIHLRL</sequence>
<dbReference type="AlphaFoldDB" id="A0A4S1WT49"/>
<accession>A0A4S1WT49</accession>
<feature type="transmembrane region" description="Helical" evidence="1">
    <location>
        <begin position="244"/>
        <end position="266"/>
    </location>
</feature>
<dbReference type="Proteomes" id="UP000309848">
    <property type="component" value="Unassembled WGS sequence"/>
</dbReference>
<gene>
    <name evidence="2" type="ORF">E5A74_04585</name>
</gene>
<feature type="transmembrane region" description="Helical" evidence="1">
    <location>
        <begin position="121"/>
        <end position="143"/>
    </location>
</feature>
<reference evidence="2 3" key="1">
    <citation type="submission" date="2019-04" db="EMBL/GenBank/DDBJ databases">
        <title>Sphingomonas psychrotolerans sp. nov., isolated from soil in the Tianshan Mountains, Xinjiang, China.</title>
        <authorList>
            <person name="Luo Y."/>
            <person name="Sheng H."/>
        </authorList>
    </citation>
    <scope>NUCLEOTIDE SEQUENCE [LARGE SCALE GENOMIC DNA]</scope>
    <source>
        <strain evidence="2 3">KIS18-15</strain>
    </source>
</reference>
<feature type="transmembrane region" description="Helical" evidence="1">
    <location>
        <begin position="325"/>
        <end position="347"/>
    </location>
</feature>
<dbReference type="OrthoDB" id="9788724at2"/>